<accession>A0ACC0CM14</accession>
<proteinExistence type="predicted"/>
<evidence type="ECO:0000313" key="1">
    <source>
        <dbReference type="EMBL" id="KAI6081438.1"/>
    </source>
</evidence>
<organism evidence="1 2">
    <name type="scientific">Hypoxylon rubiginosum</name>
    <dbReference type="NCBI Taxonomy" id="110542"/>
    <lineage>
        <taxon>Eukaryota</taxon>
        <taxon>Fungi</taxon>
        <taxon>Dikarya</taxon>
        <taxon>Ascomycota</taxon>
        <taxon>Pezizomycotina</taxon>
        <taxon>Sordariomycetes</taxon>
        <taxon>Xylariomycetidae</taxon>
        <taxon>Xylariales</taxon>
        <taxon>Hypoxylaceae</taxon>
        <taxon>Hypoxylon</taxon>
    </lineage>
</organism>
<evidence type="ECO:0000313" key="2">
    <source>
        <dbReference type="Proteomes" id="UP001497680"/>
    </source>
</evidence>
<comment type="caution">
    <text evidence="1">The sequence shown here is derived from an EMBL/GenBank/DDBJ whole genome shotgun (WGS) entry which is preliminary data.</text>
</comment>
<reference evidence="1 2" key="1">
    <citation type="journal article" date="2022" name="New Phytol.">
        <title>Ecological generalism drives hyperdiversity of secondary metabolite gene clusters in xylarialean endophytes.</title>
        <authorList>
            <person name="Franco M.E.E."/>
            <person name="Wisecaver J.H."/>
            <person name="Arnold A.E."/>
            <person name="Ju Y.M."/>
            <person name="Slot J.C."/>
            <person name="Ahrendt S."/>
            <person name="Moore L.P."/>
            <person name="Eastman K.E."/>
            <person name="Scott K."/>
            <person name="Konkel Z."/>
            <person name="Mondo S.J."/>
            <person name="Kuo A."/>
            <person name="Hayes R.D."/>
            <person name="Haridas S."/>
            <person name="Andreopoulos B."/>
            <person name="Riley R."/>
            <person name="LaButti K."/>
            <person name="Pangilinan J."/>
            <person name="Lipzen A."/>
            <person name="Amirebrahimi M."/>
            <person name="Yan J."/>
            <person name="Adam C."/>
            <person name="Keymanesh K."/>
            <person name="Ng V."/>
            <person name="Louie K."/>
            <person name="Northen T."/>
            <person name="Drula E."/>
            <person name="Henrissat B."/>
            <person name="Hsieh H.M."/>
            <person name="Youens-Clark K."/>
            <person name="Lutzoni F."/>
            <person name="Miadlikowska J."/>
            <person name="Eastwood D.C."/>
            <person name="Hamelin R.C."/>
            <person name="Grigoriev I.V."/>
            <person name="U'Ren J.M."/>
        </authorList>
    </citation>
    <scope>NUCLEOTIDE SEQUENCE [LARGE SCALE GENOMIC DNA]</scope>
    <source>
        <strain evidence="1 2">ER1909</strain>
    </source>
</reference>
<keyword evidence="2" id="KW-1185">Reference proteome</keyword>
<dbReference type="EMBL" id="MU394396">
    <property type="protein sequence ID" value="KAI6081438.1"/>
    <property type="molecule type" value="Genomic_DNA"/>
</dbReference>
<gene>
    <name evidence="1" type="ORF">F4821DRAFT_26675</name>
</gene>
<dbReference type="Proteomes" id="UP001497680">
    <property type="component" value="Unassembled WGS sequence"/>
</dbReference>
<protein>
    <submittedName>
        <fullName evidence="1">PK beta-barrel-protein domain-containing protein-like protein</fullName>
    </submittedName>
</protein>
<sequence>MGSYYVEKTDPYLAPLPPKDTVRSLRTGKVRPFGGLKGLTSAINKQPRQGKVRLTIGGFVGDERQYVHHKHPDNAIHQYDPRHYNQWKDTLPDREHKFKVGAFGENLSTEHLTEENLCVGDKFRLGPDAIIQVSMPRQPCYKLNHRFEHKKMSSLIQSTGWTGWYYRVVQGGDVQVGDQMELIERIHPCWSLSRVQHILYKDTNNMEAIRELSQMTEFSNEFLELFRNRLAKGTEDMNGRLLGDFAVPWRSYKLVEKTRLTPRVQKFVLRAEDGNIEPEDLQFGRFPFVRLRFGPDAKFTRAYSVVSGDMRSFELGIANDDNSRGGSLYLHDNLNVGDAVEVAKGHNANIPILNGIHGDNPIRHIFIIGGIGVTAFIGEIKALEKKTATANFEIHYAARSREEAAYLDALPAERTTLYAKKEGRRLDVEAVIPLPDDCRDNCKTMVYCCGPEPLLAACRELTTKLGYPRTQLHFEEFGSATTGTGDPFETEIKATGQVLQVPREKSLLEVLNEAGFELDSSCLVGNCGTCMVEVCKGQVVHHGTALEDEQKETSMLSCVSRGKGRIVIDC</sequence>
<name>A0ACC0CM14_9PEZI</name>